<sequence>MAFFALTSFAHAQTVAPVATGTTTPKTSASTTDEIVEMSVFTVQASDDSGYQATNTTSGSRLKTSLKDTAAAISPFTAEFLSDMGVTSLEEMLTYASNVETDTEDGTNGFNNSSGRFAGTTNARFRIRGITAGASRDYVDSAIPADFYNTERVEVASGPNSILFGMADAGGSVAFSTKRARTTRNSTSITNVYGSWDFERLMLDQNWVLIPRKLAFRLMGLYQNSSTWREWQFADQKRFTPAVMIKPFRNTVVHLNYEAGVFDNSTNVTWNAIDQITGWLAAGRPTTNGVTGGVIPDGMGQYSTTANRYTVFEDDNGIVFNERSALRSARVAGSDALVPPSIMPYDVNLVGPGGQRNQKFESWSAIVEQRAGPVSLEFGYFHNRNDVVANSSNPDGQTALYADPNETVTIGSSTMPNPRVGQFYMESPWIRDTVTNTNDVVRLTAAWELKLGKYWGRHRLAGLVEHSENELVRDYRIQIFANDNNEAISNKATPENTVNLVNHRHYFAEGDYKNYYSGNAQIDVPGFSIGDNYYHTTYVTREKAYTHTKKSINSYMLALQSYWLDNRLVTLFGYRIDDITFRNEDQARITSAADPRVLSGRKVLNEWAPLGTYVVNKYQPGTFTAGGVYHISRRISLFANASSNKSAPRFDRTVLPDGDVPPPTGGRSRDFGVMLDFFGDDRYFVRASHYDTRQFGDAAIVPNGTASNTSTILGGQNLIDIYSELLAAGKITQSQYDHDLVFYNAGMVDVHTKGYEVEFVANPTRNISIRANYSYSDRNRTNIFQEIYAYWDAKTPEWITLAQGDQTLIDSINAKVDNTYTRLQNQIYSQSGPLGSRPHKFTATGRYQFSKGILKGFTIGGGVRYQSAPYVRKLGATAAENEITTGEDLCFFDAFLTYRCRVKWMKSNLMLQLNVRNIGNNDTVTVARYTTDDVSDRVYLNEPRNIRLTATLNF</sequence>
<protein>
    <recommendedName>
        <fullName evidence="7">TonB-dependent receptor plug domain-containing protein</fullName>
    </recommendedName>
</protein>
<evidence type="ECO:0000313" key="8">
    <source>
        <dbReference type="EMBL" id="OAM91024.1"/>
    </source>
</evidence>
<dbReference type="PANTHER" id="PTHR32552">
    <property type="entry name" value="FERRICHROME IRON RECEPTOR-RELATED"/>
    <property type="match status" value="1"/>
</dbReference>
<reference evidence="8 9" key="1">
    <citation type="submission" date="2016-01" db="EMBL/GenBank/DDBJ databases">
        <title>High potential of lignocellulose degradation of a new Verrucomicrobia species.</title>
        <authorList>
            <person name="Wang Y."/>
            <person name="Shi Y."/>
            <person name="Qiu Z."/>
            <person name="Liu S."/>
            <person name="Yang H."/>
        </authorList>
    </citation>
    <scope>NUCLEOTIDE SEQUENCE [LARGE SCALE GENOMIC DNA]</scope>
    <source>
        <strain evidence="8 9">TSB47</strain>
    </source>
</reference>
<dbReference type="AlphaFoldDB" id="A0A178IMB3"/>
<keyword evidence="5" id="KW-0472">Membrane</keyword>
<evidence type="ECO:0000256" key="3">
    <source>
        <dbReference type="ARBA" id="ARBA00022452"/>
    </source>
</evidence>
<keyword evidence="6" id="KW-0998">Cell outer membrane</keyword>
<dbReference type="Gene3D" id="2.170.130.10">
    <property type="entry name" value="TonB-dependent receptor, plug domain"/>
    <property type="match status" value="1"/>
</dbReference>
<accession>A0A178IMB3</accession>
<keyword evidence="9" id="KW-1185">Reference proteome</keyword>
<dbReference type="Gene3D" id="2.40.170.20">
    <property type="entry name" value="TonB-dependent receptor, beta-barrel domain"/>
    <property type="match status" value="1"/>
</dbReference>
<dbReference type="EMBL" id="LRRQ01000042">
    <property type="protein sequence ID" value="OAM91024.1"/>
    <property type="molecule type" value="Genomic_DNA"/>
</dbReference>
<dbReference type="InterPro" id="IPR036942">
    <property type="entry name" value="Beta-barrel_TonB_sf"/>
</dbReference>
<evidence type="ECO:0000256" key="1">
    <source>
        <dbReference type="ARBA" id="ARBA00004571"/>
    </source>
</evidence>
<keyword evidence="3" id="KW-1134">Transmembrane beta strand</keyword>
<name>A0A178IMB3_9BACT</name>
<evidence type="ECO:0000256" key="4">
    <source>
        <dbReference type="ARBA" id="ARBA00022692"/>
    </source>
</evidence>
<feature type="domain" description="TonB-dependent receptor plug" evidence="7">
    <location>
        <begin position="66"/>
        <end position="171"/>
    </location>
</feature>
<dbReference type="GO" id="GO:0015344">
    <property type="term" value="F:siderophore uptake transmembrane transporter activity"/>
    <property type="evidence" value="ECO:0007669"/>
    <property type="project" value="TreeGrafter"/>
</dbReference>
<proteinExistence type="predicted"/>
<gene>
    <name evidence="8" type="ORF">AW736_05155</name>
</gene>
<evidence type="ECO:0000256" key="2">
    <source>
        <dbReference type="ARBA" id="ARBA00022448"/>
    </source>
</evidence>
<dbReference type="InterPro" id="IPR039426">
    <property type="entry name" value="TonB-dep_rcpt-like"/>
</dbReference>
<dbReference type="Pfam" id="PF07715">
    <property type="entry name" value="Plug"/>
    <property type="match status" value="1"/>
</dbReference>
<evidence type="ECO:0000256" key="5">
    <source>
        <dbReference type="ARBA" id="ARBA00023136"/>
    </source>
</evidence>
<comment type="caution">
    <text evidence="8">The sequence shown here is derived from an EMBL/GenBank/DDBJ whole genome shotgun (WGS) entry which is preliminary data.</text>
</comment>
<dbReference type="STRING" id="1184151.AW736_05155"/>
<dbReference type="SUPFAM" id="SSF56935">
    <property type="entry name" value="Porins"/>
    <property type="match status" value="1"/>
</dbReference>
<dbReference type="InterPro" id="IPR037066">
    <property type="entry name" value="Plug_dom_sf"/>
</dbReference>
<dbReference type="Proteomes" id="UP000078486">
    <property type="component" value="Unassembled WGS sequence"/>
</dbReference>
<evidence type="ECO:0000256" key="6">
    <source>
        <dbReference type="ARBA" id="ARBA00023237"/>
    </source>
</evidence>
<keyword evidence="2" id="KW-0813">Transport</keyword>
<comment type="subcellular location">
    <subcellularLocation>
        <location evidence="1">Cell outer membrane</location>
        <topology evidence="1">Multi-pass membrane protein</topology>
    </subcellularLocation>
</comment>
<evidence type="ECO:0000259" key="7">
    <source>
        <dbReference type="Pfam" id="PF07715"/>
    </source>
</evidence>
<dbReference type="InterPro" id="IPR012910">
    <property type="entry name" value="Plug_dom"/>
</dbReference>
<evidence type="ECO:0000313" key="9">
    <source>
        <dbReference type="Proteomes" id="UP000078486"/>
    </source>
</evidence>
<organism evidence="8 9">
    <name type="scientific">Termitidicoccus mucosus</name>
    <dbReference type="NCBI Taxonomy" id="1184151"/>
    <lineage>
        <taxon>Bacteria</taxon>
        <taxon>Pseudomonadati</taxon>
        <taxon>Verrucomicrobiota</taxon>
        <taxon>Opitutia</taxon>
        <taxon>Opitutales</taxon>
        <taxon>Opitutaceae</taxon>
        <taxon>Termitidicoccus</taxon>
    </lineage>
</organism>
<dbReference type="PANTHER" id="PTHR32552:SF82">
    <property type="entry name" value="FCUA PROTEIN"/>
    <property type="match status" value="1"/>
</dbReference>
<dbReference type="GO" id="GO:0009279">
    <property type="term" value="C:cell outer membrane"/>
    <property type="evidence" value="ECO:0007669"/>
    <property type="project" value="UniProtKB-SubCell"/>
</dbReference>
<keyword evidence="4" id="KW-0812">Transmembrane</keyword>